<evidence type="ECO:0000313" key="3">
    <source>
        <dbReference type="Proteomes" id="UP001219525"/>
    </source>
</evidence>
<protein>
    <submittedName>
        <fullName evidence="2">Uncharacterized protein</fullName>
    </submittedName>
</protein>
<keyword evidence="3" id="KW-1185">Reference proteome</keyword>
<dbReference type="Proteomes" id="UP001219525">
    <property type="component" value="Unassembled WGS sequence"/>
</dbReference>
<feature type="region of interest" description="Disordered" evidence="1">
    <location>
        <begin position="64"/>
        <end position="99"/>
    </location>
</feature>
<comment type="caution">
    <text evidence="2">The sequence shown here is derived from an EMBL/GenBank/DDBJ whole genome shotgun (WGS) entry which is preliminary data.</text>
</comment>
<evidence type="ECO:0000256" key="1">
    <source>
        <dbReference type="SAM" id="MobiDB-lite"/>
    </source>
</evidence>
<dbReference type="AlphaFoldDB" id="A0AAD6YAV4"/>
<evidence type="ECO:0000313" key="2">
    <source>
        <dbReference type="EMBL" id="KAJ7203016.1"/>
    </source>
</evidence>
<proteinExistence type="predicted"/>
<sequence length="765" mass="82846">MGVVNRQRSCTTRSSAALSSAPVPITVARCTRPAHSPSGPHPPPGTPNTALPCCSRALLATRITQDPYAHASRKTRRPLPASASRKSRRPSPTVRARKAQYSPLVGHRPRTHCAACSPRLPPAALFLPAPAPAPAAPTRGKQRPPFTVRASRMLHVARVAQDPNLPGLCRPPIARTAAQRRPLPMKTAAGEISLPPKGRFLPDVSHRLYLIMSCNVSAPFGPIYPPPRKTLPPTASPSKARATAPALSTRFGLTGRDISDDFCPPVAKVPSRGLEARETTSPLPLSPAPFPSARLTKNGVLFFQILVVGCRAATIVAVVTDFQPDMGISLESRSGLLLRLPRRRRRRRALTDLIPTAFLAAPNGPPDVRATQPHAHRVRADPCHPPRVRLLHAVPSSASFETRDATDAFRENRAAGVQVQFTRLSLCLSICASTVATRWKVSARFLLQLLHIVPSGATCTPLHRRRATPAEKGRPEEYSTLEVSGGPLGGFFPRGFARSNALEQLGAPSTLTVWARRRLYGGPPALSPRSARARAADLQVVPRLCPKYDAPCPKPPSHLRPVNPALHHEHVASEQLPPEPRVFELPSPYDHCARVLYGYARHAPHDLDFLLLAFTAFPGALSRFSVPLVFAYPGRKTRLSYRTQGPIARWSLIAARFPPPAGCRARSRRPAARSSLPALLTHPHRSPLAARLPLHAARHPPPGAHCTLAAHARVRQDAPRAARCPPRSRVGKLGLGEGSCTLSTRTKRCPPPAHYTHVGKTLFGL</sequence>
<organism evidence="2 3">
    <name type="scientific">Mycena pura</name>
    <dbReference type="NCBI Taxonomy" id="153505"/>
    <lineage>
        <taxon>Eukaryota</taxon>
        <taxon>Fungi</taxon>
        <taxon>Dikarya</taxon>
        <taxon>Basidiomycota</taxon>
        <taxon>Agaricomycotina</taxon>
        <taxon>Agaricomycetes</taxon>
        <taxon>Agaricomycetidae</taxon>
        <taxon>Agaricales</taxon>
        <taxon>Marasmiineae</taxon>
        <taxon>Mycenaceae</taxon>
        <taxon>Mycena</taxon>
    </lineage>
</organism>
<name>A0AAD6YAV4_9AGAR</name>
<dbReference type="EMBL" id="JARJCW010000052">
    <property type="protein sequence ID" value="KAJ7203016.1"/>
    <property type="molecule type" value="Genomic_DNA"/>
</dbReference>
<reference evidence="2" key="1">
    <citation type="submission" date="2023-03" db="EMBL/GenBank/DDBJ databases">
        <title>Massive genome expansion in bonnet fungi (Mycena s.s.) driven by repeated elements and novel gene families across ecological guilds.</title>
        <authorList>
            <consortium name="Lawrence Berkeley National Laboratory"/>
            <person name="Harder C.B."/>
            <person name="Miyauchi S."/>
            <person name="Viragh M."/>
            <person name="Kuo A."/>
            <person name="Thoen E."/>
            <person name="Andreopoulos B."/>
            <person name="Lu D."/>
            <person name="Skrede I."/>
            <person name="Drula E."/>
            <person name="Henrissat B."/>
            <person name="Morin E."/>
            <person name="Kohler A."/>
            <person name="Barry K."/>
            <person name="LaButti K."/>
            <person name="Morin E."/>
            <person name="Salamov A."/>
            <person name="Lipzen A."/>
            <person name="Mereny Z."/>
            <person name="Hegedus B."/>
            <person name="Baldrian P."/>
            <person name="Stursova M."/>
            <person name="Weitz H."/>
            <person name="Taylor A."/>
            <person name="Grigoriev I.V."/>
            <person name="Nagy L.G."/>
            <person name="Martin F."/>
            <person name="Kauserud H."/>
        </authorList>
    </citation>
    <scope>NUCLEOTIDE SEQUENCE</scope>
    <source>
        <strain evidence="2">9144</strain>
    </source>
</reference>
<gene>
    <name evidence="2" type="ORF">GGX14DRAFT_570280</name>
</gene>
<accession>A0AAD6YAV4</accession>